<keyword evidence="2" id="KW-1185">Reference proteome</keyword>
<accession>A0ACB8QBM7</accession>
<evidence type="ECO:0000313" key="1">
    <source>
        <dbReference type="EMBL" id="KAI0029239.1"/>
    </source>
</evidence>
<dbReference type="EMBL" id="MU273689">
    <property type="protein sequence ID" value="KAI0029239.1"/>
    <property type="molecule type" value="Genomic_DNA"/>
</dbReference>
<organism evidence="1 2">
    <name type="scientific">Vararia minispora EC-137</name>
    <dbReference type="NCBI Taxonomy" id="1314806"/>
    <lineage>
        <taxon>Eukaryota</taxon>
        <taxon>Fungi</taxon>
        <taxon>Dikarya</taxon>
        <taxon>Basidiomycota</taxon>
        <taxon>Agaricomycotina</taxon>
        <taxon>Agaricomycetes</taxon>
        <taxon>Russulales</taxon>
        <taxon>Lachnocladiaceae</taxon>
        <taxon>Vararia</taxon>
    </lineage>
</organism>
<proteinExistence type="predicted"/>
<reference evidence="1" key="2">
    <citation type="journal article" date="2022" name="New Phytol.">
        <title>Evolutionary transition to the ectomycorrhizal habit in the genomes of a hyperdiverse lineage of mushroom-forming fungi.</title>
        <authorList>
            <person name="Looney B."/>
            <person name="Miyauchi S."/>
            <person name="Morin E."/>
            <person name="Drula E."/>
            <person name="Courty P.E."/>
            <person name="Kohler A."/>
            <person name="Kuo A."/>
            <person name="LaButti K."/>
            <person name="Pangilinan J."/>
            <person name="Lipzen A."/>
            <person name="Riley R."/>
            <person name="Andreopoulos W."/>
            <person name="He G."/>
            <person name="Johnson J."/>
            <person name="Nolan M."/>
            <person name="Tritt A."/>
            <person name="Barry K.W."/>
            <person name="Grigoriev I.V."/>
            <person name="Nagy L.G."/>
            <person name="Hibbett D."/>
            <person name="Henrissat B."/>
            <person name="Matheny P.B."/>
            <person name="Labbe J."/>
            <person name="Martin F.M."/>
        </authorList>
    </citation>
    <scope>NUCLEOTIDE SEQUENCE</scope>
    <source>
        <strain evidence="1">EC-137</strain>
    </source>
</reference>
<reference evidence="1" key="1">
    <citation type="submission" date="2021-02" db="EMBL/GenBank/DDBJ databases">
        <authorList>
            <consortium name="DOE Joint Genome Institute"/>
            <person name="Ahrendt S."/>
            <person name="Looney B.P."/>
            <person name="Miyauchi S."/>
            <person name="Morin E."/>
            <person name="Drula E."/>
            <person name="Courty P.E."/>
            <person name="Chicoki N."/>
            <person name="Fauchery L."/>
            <person name="Kohler A."/>
            <person name="Kuo A."/>
            <person name="Labutti K."/>
            <person name="Pangilinan J."/>
            <person name="Lipzen A."/>
            <person name="Riley R."/>
            <person name="Andreopoulos W."/>
            <person name="He G."/>
            <person name="Johnson J."/>
            <person name="Barry K.W."/>
            <person name="Grigoriev I.V."/>
            <person name="Nagy L."/>
            <person name="Hibbett D."/>
            <person name="Henrissat B."/>
            <person name="Matheny P.B."/>
            <person name="Labbe J."/>
            <person name="Martin F."/>
        </authorList>
    </citation>
    <scope>NUCLEOTIDE SEQUENCE</scope>
    <source>
        <strain evidence="1">EC-137</strain>
    </source>
</reference>
<gene>
    <name evidence="1" type="ORF">K488DRAFT_56828</name>
</gene>
<protein>
    <submittedName>
        <fullName evidence="1">Major facilitator superfamily domain-containing protein</fullName>
    </submittedName>
</protein>
<dbReference type="Proteomes" id="UP000814128">
    <property type="component" value="Unassembled WGS sequence"/>
</dbReference>
<sequence length="520" mass="55927">MSSGAARKSFASQAGTSAAFTAYPTRDFGFLPIPRRLQYDPTRPPRLSLFVNIIFGITSTFIMANLYYSQPLLIQLAKSFNVSYDEISRSVCILFALYGTGLLLISPLGDLMRRRPLLLLVVALACLLSIGLATSNSLIAFEVLSYFIGVVSIAPQILIPFVADLAPPARRASAISIVMSGLLLGVLVSRVMSGVVAQFVSWRVVYFVAVGIQSLAFLALWAACPDFPPANPNLSYFDTHRSMLKLALTEPTLVQVSLINFGGAASFTAFWVTLTFLLGDDPYNYDTIVIGLFGLIGMIGVFAAPLYGHMIDRLVPWYTAVASTILFLVAKALYLGAAGLSIAIPVLVTVGLDVGRQSQQISLSTSIFALDNGMRARLNAVSIFAIFLGQVVGSAVGARVFLHGGWRAEGGLMVGFCAFQLLVLLMRGPHVRRYTWLGYEGGLEWRRHPHNAPSPDVDAVPADAAGKVEEDDQAERGERAPIGLPGSCAAEKADFSPEVQTRVASPADEDSKTLALHGDQ</sequence>
<comment type="caution">
    <text evidence="1">The sequence shown here is derived from an EMBL/GenBank/DDBJ whole genome shotgun (WGS) entry which is preliminary data.</text>
</comment>
<evidence type="ECO:0000313" key="2">
    <source>
        <dbReference type="Proteomes" id="UP000814128"/>
    </source>
</evidence>
<name>A0ACB8QBM7_9AGAM</name>